<dbReference type="InterPro" id="IPR039420">
    <property type="entry name" value="WalR-like"/>
</dbReference>
<keyword evidence="6" id="KW-0597">Phosphoprotein</keyword>
<dbReference type="PROSITE" id="PS51755">
    <property type="entry name" value="OMPR_PHOB"/>
    <property type="match status" value="1"/>
</dbReference>
<proteinExistence type="predicted"/>
<dbReference type="PROSITE" id="PS50110">
    <property type="entry name" value="RESPONSE_REGULATORY"/>
    <property type="match status" value="1"/>
</dbReference>
<dbReference type="InterPro" id="IPR001789">
    <property type="entry name" value="Sig_transdc_resp-reg_receiver"/>
</dbReference>
<dbReference type="InterPro" id="IPR036388">
    <property type="entry name" value="WH-like_DNA-bd_sf"/>
</dbReference>
<keyword evidence="2" id="KW-0805">Transcription regulation</keyword>
<protein>
    <recommendedName>
        <fullName evidence="1">Stage 0 sporulation protein A homolog</fullName>
    </recommendedName>
</protein>
<dbReference type="CDD" id="cd18159">
    <property type="entry name" value="REC_OmpR_NsrR-like"/>
    <property type="match status" value="1"/>
</dbReference>
<evidence type="ECO:0000256" key="7">
    <source>
        <dbReference type="PROSITE-ProRule" id="PRU01091"/>
    </source>
</evidence>
<dbReference type="PANTHER" id="PTHR48111:SF43">
    <property type="entry name" value="STAGE 0 SPORULATION PROTEIN A HOMOLOG"/>
    <property type="match status" value="1"/>
</dbReference>
<dbReference type="RefSeq" id="WP_073288928.1">
    <property type="nucleotide sequence ID" value="NZ_FRCP01000014.1"/>
</dbReference>
<evidence type="ECO:0000259" key="9">
    <source>
        <dbReference type="PROSITE" id="PS51755"/>
    </source>
</evidence>
<evidence type="ECO:0000256" key="6">
    <source>
        <dbReference type="PROSITE-ProRule" id="PRU00169"/>
    </source>
</evidence>
<reference evidence="10 11" key="1">
    <citation type="submission" date="2016-11" db="EMBL/GenBank/DDBJ databases">
        <authorList>
            <person name="Jaros S."/>
            <person name="Januszkiewicz K."/>
            <person name="Wedrychowicz H."/>
        </authorList>
    </citation>
    <scope>NUCLEOTIDE SEQUENCE [LARGE SCALE GENOMIC DNA]</scope>
    <source>
        <strain evidence="10 11">DSM 15930</strain>
    </source>
</reference>
<evidence type="ECO:0000256" key="4">
    <source>
        <dbReference type="ARBA" id="ARBA00023163"/>
    </source>
</evidence>
<dbReference type="InterPro" id="IPR016032">
    <property type="entry name" value="Sig_transdc_resp-reg_C-effctor"/>
</dbReference>
<gene>
    <name evidence="10" type="ORF">SAMN02746066_02898</name>
</gene>
<dbReference type="PANTHER" id="PTHR48111">
    <property type="entry name" value="REGULATOR OF RPOS"/>
    <property type="match status" value="1"/>
</dbReference>
<evidence type="ECO:0000256" key="1">
    <source>
        <dbReference type="ARBA" id="ARBA00018672"/>
    </source>
</evidence>
<organism evidence="10 11">
    <name type="scientific">Anaerosporobacter mobilis DSM 15930</name>
    <dbReference type="NCBI Taxonomy" id="1120996"/>
    <lineage>
        <taxon>Bacteria</taxon>
        <taxon>Bacillati</taxon>
        <taxon>Bacillota</taxon>
        <taxon>Clostridia</taxon>
        <taxon>Lachnospirales</taxon>
        <taxon>Lachnospiraceae</taxon>
        <taxon>Anaerosporobacter</taxon>
    </lineage>
</organism>
<sequence>MFKILIVEDDETIAGILAENLNKWGYEAAYVEDFDLVLQKFRDFEPHLVLMDITLPFYNGFYWCAEIRKESNVPIVFLSSNTDNMNIVMAMNMGGDDFITKPFDLSVVVAKVQALLRRTYSYMNQVTTIEHRGAILNLGEAALYYQDTKLDLTKNEFRILQLLMEKRNTVVSREEIMKKLWDSDCFIDDNTLTVNMTRIRKKLEEIGLEQFIVTKKGIGYRIGD</sequence>
<name>A0A1M7KS90_9FIRM</name>
<dbReference type="GO" id="GO:0000976">
    <property type="term" value="F:transcription cis-regulatory region binding"/>
    <property type="evidence" value="ECO:0007669"/>
    <property type="project" value="TreeGrafter"/>
</dbReference>
<feature type="domain" description="Response regulatory" evidence="8">
    <location>
        <begin position="3"/>
        <end position="116"/>
    </location>
</feature>
<keyword evidence="11" id="KW-1185">Reference proteome</keyword>
<dbReference type="EMBL" id="FRCP01000014">
    <property type="protein sequence ID" value="SHM67896.1"/>
    <property type="molecule type" value="Genomic_DNA"/>
</dbReference>
<dbReference type="STRING" id="1120996.SAMN02746066_02898"/>
<dbReference type="Proteomes" id="UP000184038">
    <property type="component" value="Unassembled WGS sequence"/>
</dbReference>
<evidence type="ECO:0000256" key="3">
    <source>
        <dbReference type="ARBA" id="ARBA00023125"/>
    </source>
</evidence>
<dbReference type="Gene3D" id="1.10.10.10">
    <property type="entry name" value="Winged helix-like DNA-binding domain superfamily/Winged helix DNA-binding domain"/>
    <property type="match status" value="1"/>
</dbReference>
<dbReference type="GO" id="GO:0005829">
    <property type="term" value="C:cytosol"/>
    <property type="evidence" value="ECO:0007669"/>
    <property type="project" value="TreeGrafter"/>
</dbReference>
<dbReference type="CDD" id="cd00383">
    <property type="entry name" value="trans_reg_C"/>
    <property type="match status" value="1"/>
</dbReference>
<evidence type="ECO:0000256" key="2">
    <source>
        <dbReference type="ARBA" id="ARBA00023015"/>
    </source>
</evidence>
<dbReference type="GO" id="GO:0032993">
    <property type="term" value="C:protein-DNA complex"/>
    <property type="evidence" value="ECO:0007669"/>
    <property type="project" value="TreeGrafter"/>
</dbReference>
<dbReference type="SMART" id="SM00448">
    <property type="entry name" value="REC"/>
    <property type="match status" value="1"/>
</dbReference>
<accession>A0A1M7KS90</accession>
<dbReference type="Gene3D" id="3.40.50.2300">
    <property type="match status" value="1"/>
</dbReference>
<dbReference type="SUPFAM" id="SSF52172">
    <property type="entry name" value="CheY-like"/>
    <property type="match status" value="1"/>
</dbReference>
<dbReference type="SMART" id="SM00862">
    <property type="entry name" value="Trans_reg_C"/>
    <property type="match status" value="1"/>
</dbReference>
<keyword evidence="3 7" id="KW-0238">DNA-binding</keyword>
<feature type="modified residue" description="4-aspartylphosphate" evidence="6">
    <location>
        <position position="52"/>
    </location>
</feature>
<evidence type="ECO:0000313" key="11">
    <source>
        <dbReference type="Proteomes" id="UP000184038"/>
    </source>
</evidence>
<dbReference type="SUPFAM" id="SSF46894">
    <property type="entry name" value="C-terminal effector domain of the bipartite response regulators"/>
    <property type="match status" value="1"/>
</dbReference>
<dbReference type="Pfam" id="PF00486">
    <property type="entry name" value="Trans_reg_C"/>
    <property type="match status" value="1"/>
</dbReference>
<dbReference type="OrthoDB" id="9790442at2"/>
<feature type="domain" description="OmpR/PhoB-type" evidence="9">
    <location>
        <begin position="124"/>
        <end position="224"/>
    </location>
</feature>
<comment type="function">
    <text evidence="5">May play the central regulatory role in sporulation. It may be an element of the effector pathway responsible for the activation of sporulation genes in response to nutritional stress. Spo0A may act in concert with spo0H (a sigma factor) to control the expression of some genes that are critical to the sporulation process.</text>
</comment>
<dbReference type="GO" id="GO:0006355">
    <property type="term" value="P:regulation of DNA-templated transcription"/>
    <property type="evidence" value="ECO:0007669"/>
    <property type="project" value="InterPro"/>
</dbReference>
<dbReference type="GO" id="GO:0000156">
    <property type="term" value="F:phosphorelay response regulator activity"/>
    <property type="evidence" value="ECO:0007669"/>
    <property type="project" value="TreeGrafter"/>
</dbReference>
<dbReference type="InterPro" id="IPR011006">
    <property type="entry name" value="CheY-like_superfamily"/>
</dbReference>
<evidence type="ECO:0000256" key="5">
    <source>
        <dbReference type="ARBA" id="ARBA00024867"/>
    </source>
</evidence>
<dbReference type="Pfam" id="PF00072">
    <property type="entry name" value="Response_reg"/>
    <property type="match status" value="1"/>
</dbReference>
<dbReference type="AlphaFoldDB" id="A0A1M7KS90"/>
<evidence type="ECO:0000313" key="10">
    <source>
        <dbReference type="EMBL" id="SHM67896.1"/>
    </source>
</evidence>
<dbReference type="InterPro" id="IPR001867">
    <property type="entry name" value="OmpR/PhoB-type_DNA-bd"/>
</dbReference>
<keyword evidence="4" id="KW-0804">Transcription</keyword>
<evidence type="ECO:0000259" key="8">
    <source>
        <dbReference type="PROSITE" id="PS50110"/>
    </source>
</evidence>
<feature type="DNA-binding region" description="OmpR/PhoB-type" evidence="7">
    <location>
        <begin position="124"/>
        <end position="224"/>
    </location>
</feature>